<keyword evidence="3" id="KW-0858">Xylan degradation</keyword>
<evidence type="ECO:0000256" key="8">
    <source>
        <dbReference type="ARBA" id="ARBA00023157"/>
    </source>
</evidence>
<keyword evidence="6 10" id="KW-0378">Hydrolase</keyword>
<keyword evidence="2" id="KW-0719">Serine esterase</keyword>
<keyword evidence="4" id="KW-0479">Metal-binding</keyword>
<evidence type="ECO:0000256" key="2">
    <source>
        <dbReference type="ARBA" id="ARBA00022487"/>
    </source>
</evidence>
<comment type="similarity">
    <text evidence="1 10">Belongs to the tannase family.</text>
</comment>
<sequence>MRFSHSLPLILLSSPVFGARIEDFKARCEALSKGIEVKGYNGISVNLAQYITKNTTLDPTVEGINTTCTSWIPMPPIPVNLCRLALHVPTSNSSEIVLETWLPEDWSGRFVSTGNGGLGGCIQYPDLAFAASYGFATVGNNNGHNGTSGSAFLHQPEVLEDYAWRALYAGAVVGKDITKQFYGKAHKKSYYFGCSSGGRQGWKAAQFNPELFDGIVAGAPAFELPGLFAHYARFSVNFGTGTDIKVSIEKWTAVQQETLRQCDHLDGATDGIVEDTRRCKPDLSKLLCGSHGAPAVCLSPKELSLVEQVFKPWVVDGQIIYSGIAHSGDEVIHVQNLVGEFIQGPTTWASEWPRYVVHEDVNWDLSQFTPQEALLWKQQNPYNINTWEGDLSKFRDRGAKIIHWHGEADQYIDITQSDRYYEHVSRSMRASPQDLDSFYRYFRVGGLQHCWGGAGANSFGQSGFSMTPGDDPEENLLMRIVAWVEGGEAPETVRGTKFVNDDKAQGVVLTRKHCKYPATNVYRGKGNGTDEAGWHCVHT</sequence>
<proteinExistence type="inferred from homology"/>
<keyword evidence="3" id="KW-0624">Polysaccharide degradation</keyword>
<evidence type="ECO:0000313" key="12">
    <source>
        <dbReference type="Proteomes" id="UP000799757"/>
    </source>
</evidence>
<dbReference type="OrthoDB" id="3039123at2759"/>
<keyword evidence="3" id="KW-0119">Carbohydrate metabolism</keyword>
<dbReference type="SUPFAM" id="SSF53474">
    <property type="entry name" value="alpha/beta-Hydrolases"/>
    <property type="match status" value="1"/>
</dbReference>
<evidence type="ECO:0000313" key="11">
    <source>
        <dbReference type="EMBL" id="KAF2790630.1"/>
    </source>
</evidence>
<dbReference type="GO" id="GO:0045493">
    <property type="term" value="P:xylan catabolic process"/>
    <property type="evidence" value="ECO:0007669"/>
    <property type="project" value="UniProtKB-KW"/>
</dbReference>
<comment type="catalytic activity">
    <reaction evidence="9">
        <text>feruloyl-polysaccharide + H2O = ferulate + polysaccharide.</text>
        <dbReference type="EC" id="3.1.1.73"/>
    </reaction>
</comment>
<dbReference type="EMBL" id="MU002063">
    <property type="protein sequence ID" value="KAF2790630.1"/>
    <property type="molecule type" value="Genomic_DNA"/>
</dbReference>
<keyword evidence="12" id="KW-1185">Reference proteome</keyword>
<dbReference type="Proteomes" id="UP000799757">
    <property type="component" value="Unassembled WGS sequence"/>
</dbReference>
<dbReference type="Pfam" id="PF07519">
    <property type="entry name" value="Tannase"/>
    <property type="match status" value="1"/>
</dbReference>
<evidence type="ECO:0000256" key="6">
    <source>
        <dbReference type="ARBA" id="ARBA00022801"/>
    </source>
</evidence>
<dbReference type="InterPro" id="IPR029058">
    <property type="entry name" value="AB_hydrolase_fold"/>
</dbReference>
<dbReference type="GO" id="GO:0030600">
    <property type="term" value="F:feruloyl esterase activity"/>
    <property type="evidence" value="ECO:0007669"/>
    <property type="project" value="UniProtKB-EC"/>
</dbReference>
<dbReference type="InterPro" id="IPR011118">
    <property type="entry name" value="Tannase/feruloyl_esterase"/>
</dbReference>
<organism evidence="11 12">
    <name type="scientific">Melanomma pulvis-pyrius CBS 109.77</name>
    <dbReference type="NCBI Taxonomy" id="1314802"/>
    <lineage>
        <taxon>Eukaryota</taxon>
        <taxon>Fungi</taxon>
        <taxon>Dikarya</taxon>
        <taxon>Ascomycota</taxon>
        <taxon>Pezizomycotina</taxon>
        <taxon>Dothideomycetes</taxon>
        <taxon>Pleosporomycetidae</taxon>
        <taxon>Pleosporales</taxon>
        <taxon>Melanommataceae</taxon>
        <taxon>Melanomma</taxon>
    </lineage>
</organism>
<dbReference type="PANTHER" id="PTHR33938">
    <property type="entry name" value="FERULOYL ESTERASE B-RELATED"/>
    <property type="match status" value="1"/>
</dbReference>
<dbReference type="EC" id="3.1.1.-" evidence="10"/>
<name>A0A6A6X292_9PLEO</name>
<protein>
    <recommendedName>
        <fullName evidence="10">Carboxylic ester hydrolase</fullName>
        <ecNumber evidence="10">3.1.1.-</ecNumber>
    </recommendedName>
</protein>
<dbReference type="AlphaFoldDB" id="A0A6A6X292"/>
<evidence type="ECO:0000256" key="3">
    <source>
        <dbReference type="ARBA" id="ARBA00022651"/>
    </source>
</evidence>
<dbReference type="GO" id="GO:0046872">
    <property type="term" value="F:metal ion binding"/>
    <property type="evidence" value="ECO:0007669"/>
    <property type="project" value="UniProtKB-KW"/>
</dbReference>
<evidence type="ECO:0000256" key="1">
    <source>
        <dbReference type="ARBA" id="ARBA00006249"/>
    </source>
</evidence>
<reference evidence="11" key="1">
    <citation type="journal article" date="2020" name="Stud. Mycol.">
        <title>101 Dothideomycetes genomes: a test case for predicting lifestyles and emergence of pathogens.</title>
        <authorList>
            <person name="Haridas S."/>
            <person name="Albert R."/>
            <person name="Binder M."/>
            <person name="Bloem J."/>
            <person name="Labutti K."/>
            <person name="Salamov A."/>
            <person name="Andreopoulos B."/>
            <person name="Baker S."/>
            <person name="Barry K."/>
            <person name="Bills G."/>
            <person name="Bluhm B."/>
            <person name="Cannon C."/>
            <person name="Castanera R."/>
            <person name="Culley D."/>
            <person name="Daum C."/>
            <person name="Ezra D."/>
            <person name="Gonzalez J."/>
            <person name="Henrissat B."/>
            <person name="Kuo A."/>
            <person name="Liang C."/>
            <person name="Lipzen A."/>
            <person name="Lutzoni F."/>
            <person name="Magnuson J."/>
            <person name="Mondo S."/>
            <person name="Nolan M."/>
            <person name="Ohm R."/>
            <person name="Pangilinan J."/>
            <person name="Park H.-J."/>
            <person name="Ramirez L."/>
            <person name="Alfaro M."/>
            <person name="Sun H."/>
            <person name="Tritt A."/>
            <person name="Yoshinaga Y."/>
            <person name="Zwiers L.-H."/>
            <person name="Turgeon B."/>
            <person name="Goodwin S."/>
            <person name="Spatafora J."/>
            <person name="Crous P."/>
            <person name="Grigoriev I."/>
        </authorList>
    </citation>
    <scope>NUCLEOTIDE SEQUENCE</scope>
    <source>
        <strain evidence="11">CBS 109.77</strain>
    </source>
</reference>
<keyword evidence="8" id="KW-1015">Disulfide bond</keyword>
<feature type="chain" id="PRO_5025713274" description="Carboxylic ester hydrolase" evidence="10">
    <location>
        <begin position="19"/>
        <end position="539"/>
    </location>
</feature>
<gene>
    <name evidence="11" type="ORF">K505DRAFT_311078</name>
</gene>
<dbReference type="PANTHER" id="PTHR33938:SF15">
    <property type="entry name" value="FERULOYL ESTERASE B-RELATED"/>
    <property type="match status" value="1"/>
</dbReference>
<evidence type="ECO:0000256" key="9">
    <source>
        <dbReference type="ARBA" id="ARBA00034075"/>
    </source>
</evidence>
<evidence type="ECO:0000256" key="5">
    <source>
        <dbReference type="ARBA" id="ARBA00022729"/>
    </source>
</evidence>
<accession>A0A6A6X292</accession>
<evidence type="ECO:0000256" key="7">
    <source>
        <dbReference type="ARBA" id="ARBA00022837"/>
    </source>
</evidence>
<evidence type="ECO:0000256" key="10">
    <source>
        <dbReference type="RuleBase" id="RU361238"/>
    </source>
</evidence>
<dbReference type="Gene3D" id="3.40.50.1820">
    <property type="entry name" value="alpha/beta hydrolase"/>
    <property type="match status" value="1"/>
</dbReference>
<keyword evidence="5 10" id="KW-0732">Signal</keyword>
<keyword evidence="7" id="KW-0106">Calcium</keyword>
<feature type="signal peptide" evidence="10">
    <location>
        <begin position="1"/>
        <end position="18"/>
    </location>
</feature>
<evidence type="ECO:0000256" key="4">
    <source>
        <dbReference type="ARBA" id="ARBA00022723"/>
    </source>
</evidence>